<feature type="non-terminal residue" evidence="1">
    <location>
        <position position="137"/>
    </location>
</feature>
<accession>A0ACC2NUD1</accession>
<keyword evidence="2" id="KW-1185">Reference proteome</keyword>
<reference evidence="1" key="1">
    <citation type="submission" date="2023-04" db="EMBL/GenBank/DDBJ databases">
        <title>A chromosome-level genome assembly of the parasitoid wasp Eretmocerus hayati.</title>
        <authorList>
            <person name="Zhong Y."/>
            <person name="Liu S."/>
            <person name="Liu Y."/>
        </authorList>
    </citation>
    <scope>NUCLEOTIDE SEQUENCE</scope>
    <source>
        <strain evidence="1">ZJU_SS_LIU_2023</strain>
    </source>
</reference>
<proteinExistence type="predicted"/>
<sequence>VSSRDLMLCEKEEFWCRSLVHASQCNKVNECLMIKYPPTTRNYVDVQPVTGSSIPRTQEVSKMCLRCIYSASRCKPIKYCSESGCGMFCISKEYWTKAGKLTVKSDYNTEQAAFIHCVHNFTCASKTVRSFMKKYSQ</sequence>
<dbReference type="EMBL" id="CM056743">
    <property type="protein sequence ID" value="KAJ8673842.1"/>
    <property type="molecule type" value="Genomic_DNA"/>
</dbReference>
<evidence type="ECO:0000313" key="2">
    <source>
        <dbReference type="Proteomes" id="UP001239111"/>
    </source>
</evidence>
<comment type="caution">
    <text evidence="1">The sequence shown here is derived from an EMBL/GenBank/DDBJ whole genome shotgun (WGS) entry which is preliminary data.</text>
</comment>
<protein>
    <submittedName>
        <fullName evidence="1">Uncharacterized protein</fullName>
    </submittedName>
</protein>
<dbReference type="Proteomes" id="UP001239111">
    <property type="component" value="Chromosome 3"/>
</dbReference>
<organism evidence="1 2">
    <name type="scientific">Eretmocerus hayati</name>
    <dbReference type="NCBI Taxonomy" id="131215"/>
    <lineage>
        <taxon>Eukaryota</taxon>
        <taxon>Metazoa</taxon>
        <taxon>Ecdysozoa</taxon>
        <taxon>Arthropoda</taxon>
        <taxon>Hexapoda</taxon>
        <taxon>Insecta</taxon>
        <taxon>Pterygota</taxon>
        <taxon>Neoptera</taxon>
        <taxon>Endopterygota</taxon>
        <taxon>Hymenoptera</taxon>
        <taxon>Apocrita</taxon>
        <taxon>Proctotrupomorpha</taxon>
        <taxon>Chalcidoidea</taxon>
        <taxon>Aphelinidae</taxon>
        <taxon>Aphelininae</taxon>
        <taxon>Eretmocerus</taxon>
    </lineage>
</organism>
<evidence type="ECO:0000313" key="1">
    <source>
        <dbReference type="EMBL" id="KAJ8673842.1"/>
    </source>
</evidence>
<feature type="non-terminal residue" evidence="1">
    <location>
        <position position="1"/>
    </location>
</feature>
<gene>
    <name evidence="1" type="ORF">QAD02_005104</name>
</gene>
<name>A0ACC2NUD1_9HYME</name>